<evidence type="ECO:0000256" key="1">
    <source>
        <dbReference type="SAM" id="MobiDB-lite"/>
    </source>
</evidence>
<dbReference type="EMBL" id="QZWG01000019">
    <property type="protein sequence ID" value="RZB46334.1"/>
    <property type="molecule type" value="Genomic_DNA"/>
</dbReference>
<accession>A0A445FBW6</accession>
<dbReference type="Pfam" id="PF24626">
    <property type="entry name" value="SH3_Tf2-1"/>
    <property type="match status" value="1"/>
</dbReference>
<protein>
    <recommendedName>
        <fullName evidence="2">Tf2-1-like SH3-like domain-containing protein</fullName>
    </recommendedName>
</protein>
<dbReference type="AlphaFoldDB" id="A0A445FBW6"/>
<comment type="caution">
    <text evidence="3">The sequence shown here is derived from an EMBL/GenBank/DDBJ whole genome shotgun (WGS) entry which is preliminary data.</text>
</comment>
<feature type="domain" description="Tf2-1-like SH3-like" evidence="2">
    <location>
        <begin position="13"/>
        <end position="77"/>
    </location>
</feature>
<organism evidence="3 4">
    <name type="scientific">Glycine soja</name>
    <name type="common">Wild soybean</name>
    <dbReference type="NCBI Taxonomy" id="3848"/>
    <lineage>
        <taxon>Eukaryota</taxon>
        <taxon>Viridiplantae</taxon>
        <taxon>Streptophyta</taxon>
        <taxon>Embryophyta</taxon>
        <taxon>Tracheophyta</taxon>
        <taxon>Spermatophyta</taxon>
        <taxon>Magnoliopsida</taxon>
        <taxon>eudicotyledons</taxon>
        <taxon>Gunneridae</taxon>
        <taxon>Pentapetalae</taxon>
        <taxon>rosids</taxon>
        <taxon>fabids</taxon>
        <taxon>Fabales</taxon>
        <taxon>Fabaceae</taxon>
        <taxon>Papilionoideae</taxon>
        <taxon>50 kb inversion clade</taxon>
        <taxon>NPAAA clade</taxon>
        <taxon>indigoferoid/millettioid clade</taxon>
        <taxon>Phaseoleae</taxon>
        <taxon>Glycine</taxon>
        <taxon>Glycine subgen. Soja</taxon>
    </lineage>
</organism>
<gene>
    <name evidence="3" type="ORF">D0Y65_050383</name>
</gene>
<evidence type="ECO:0000313" key="4">
    <source>
        <dbReference type="Proteomes" id="UP000289340"/>
    </source>
</evidence>
<dbReference type="Proteomes" id="UP000289340">
    <property type="component" value="Chromosome 19"/>
</dbReference>
<dbReference type="PANTHER" id="PTHR46148">
    <property type="entry name" value="CHROMO DOMAIN-CONTAINING PROTEIN"/>
    <property type="match status" value="1"/>
</dbReference>
<evidence type="ECO:0000259" key="2">
    <source>
        <dbReference type="Pfam" id="PF24626"/>
    </source>
</evidence>
<dbReference type="PANTHER" id="PTHR46148:SF52">
    <property type="entry name" value="OS04G0603800 PROTEIN"/>
    <property type="match status" value="1"/>
</dbReference>
<evidence type="ECO:0000313" key="3">
    <source>
        <dbReference type="EMBL" id="RZB46334.1"/>
    </source>
</evidence>
<keyword evidence="4" id="KW-1185">Reference proteome</keyword>
<dbReference type="InterPro" id="IPR056924">
    <property type="entry name" value="SH3_Tf2-1"/>
</dbReference>
<feature type="compositionally biased region" description="Basic and acidic residues" evidence="1">
    <location>
        <begin position="104"/>
        <end position="122"/>
    </location>
</feature>
<feature type="region of interest" description="Disordered" evidence="1">
    <location>
        <begin position="96"/>
        <end position="132"/>
    </location>
</feature>
<name>A0A445FBW6_GLYSO</name>
<sequence>MKDQADKRRFNVGDLVLVKLQPYKQNSVALRKNQKLGMKYFGPFPILAKVGAIAYKLKLPKNARIHVVFHISQLKLFKGDMSDPYLPLPMNKVVLKGEGNARNGNDDKDNKTKGSNNSHEDTGQNSQLVKDLMDNAEIQGLRK</sequence>
<proteinExistence type="predicted"/>
<reference evidence="3 4" key="1">
    <citation type="submission" date="2018-09" db="EMBL/GenBank/DDBJ databases">
        <title>A high-quality reference genome of wild soybean provides a powerful tool to mine soybean genomes.</title>
        <authorList>
            <person name="Xie M."/>
            <person name="Chung C.Y.L."/>
            <person name="Li M.-W."/>
            <person name="Wong F.-L."/>
            <person name="Chan T.-F."/>
            <person name="Lam H.-M."/>
        </authorList>
    </citation>
    <scope>NUCLEOTIDE SEQUENCE [LARGE SCALE GENOMIC DNA]</scope>
    <source>
        <strain evidence="4">cv. W05</strain>
        <tissue evidence="3">Hypocotyl of etiolated seedlings</tissue>
    </source>
</reference>